<dbReference type="RefSeq" id="WP_142554204.1">
    <property type="nucleotide sequence ID" value="NZ_VIFX01000032.1"/>
</dbReference>
<proteinExistence type="predicted"/>
<evidence type="ECO:0000259" key="1">
    <source>
        <dbReference type="Pfam" id="PF14452"/>
    </source>
</evidence>
<dbReference type="InterPro" id="IPR027802">
    <property type="entry name" value="Multi-ubiquitin_dom"/>
</dbReference>
<sequence length="217" mass="23758">MNATKKLTIYLDGTPREVAPGRYTGAQIRALTSPPARDLFWDIEDAADPAIASDAVITVSDGMRFYTSLPVTIYLDAHPYTVSAGAISEQQLRHLPAPPVSDDDAIWRDIPDANDRRLAHGEMLEVTGGERFFSASERHRPVTIIVNTRPKRVEQRELSFQDLVALAFDNPPTGENVLFTITYSKADGPNSKGSLPIDGVLTVKEGTIVSVQHSDKS</sequence>
<dbReference type="EMBL" id="VIFX01000032">
    <property type="protein sequence ID" value="TQR84292.1"/>
    <property type="molecule type" value="Genomic_DNA"/>
</dbReference>
<feature type="domain" description="Multi-ubiquitin" evidence="1">
    <location>
        <begin position="142"/>
        <end position="211"/>
    </location>
</feature>
<comment type="caution">
    <text evidence="2">The sequence shown here is derived from an EMBL/GenBank/DDBJ whole genome shotgun (WGS) entry which is preliminary data.</text>
</comment>
<evidence type="ECO:0000313" key="3">
    <source>
        <dbReference type="Proteomes" id="UP000315759"/>
    </source>
</evidence>
<evidence type="ECO:0000313" key="2">
    <source>
        <dbReference type="EMBL" id="TQR84292.1"/>
    </source>
</evidence>
<accession>A0A544VWD0</accession>
<dbReference type="Proteomes" id="UP000315759">
    <property type="component" value="Unassembled WGS sequence"/>
</dbReference>
<name>A0A544VWD0_9MYCO</name>
<gene>
    <name evidence="2" type="ORF">D8S82_22345</name>
</gene>
<protein>
    <recommendedName>
        <fullName evidence="1">Multi-ubiquitin domain-containing protein</fullName>
    </recommendedName>
</protein>
<dbReference type="Pfam" id="PF14452">
    <property type="entry name" value="Multi_ubiq"/>
    <property type="match status" value="1"/>
</dbReference>
<keyword evidence="3" id="KW-1185">Reference proteome</keyword>
<reference evidence="2 3" key="1">
    <citation type="submission" date="2018-10" db="EMBL/GenBank/DDBJ databases">
        <title>Draft genome of Mycobacterium hodleri strain B.</title>
        <authorList>
            <person name="Amande T.J."/>
            <person name="Mcgenity T.J."/>
        </authorList>
    </citation>
    <scope>NUCLEOTIDE SEQUENCE [LARGE SCALE GENOMIC DNA]</scope>
    <source>
        <strain evidence="2 3">B</strain>
    </source>
</reference>
<dbReference type="AlphaFoldDB" id="A0A544VWD0"/>
<organism evidence="2 3">
    <name type="scientific">Mycolicibacterium hodleri</name>
    <dbReference type="NCBI Taxonomy" id="49897"/>
    <lineage>
        <taxon>Bacteria</taxon>
        <taxon>Bacillati</taxon>
        <taxon>Actinomycetota</taxon>
        <taxon>Actinomycetes</taxon>
        <taxon>Mycobacteriales</taxon>
        <taxon>Mycobacteriaceae</taxon>
        <taxon>Mycolicibacterium</taxon>
    </lineage>
</organism>